<dbReference type="Pfam" id="PF00385">
    <property type="entry name" value="Chromo"/>
    <property type="match status" value="1"/>
</dbReference>
<dbReference type="PROSITE" id="PS50013">
    <property type="entry name" value="CHROMO_2"/>
    <property type="match status" value="2"/>
</dbReference>
<feature type="compositionally biased region" description="Low complexity" evidence="2">
    <location>
        <begin position="276"/>
        <end position="302"/>
    </location>
</feature>
<comment type="subunit">
    <text evidence="1">Component of the NuA4 histone acetyltransferase complex.</text>
</comment>
<evidence type="ECO:0000259" key="3">
    <source>
        <dbReference type="PROSITE" id="PS50013"/>
    </source>
</evidence>
<keyword evidence="5" id="KW-1185">Reference proteome</keyword>
<gene>
    <name evidence="4" type="ORF">B0T11DRAFT_268557</name>
</gene>
<feature type="domain" description="Chromo" evidence="3">
    <location>
        <begin position="426"/>
        <end position="477"/>
    </location>
</feature>
<dbReference type="InterPro" id="IPR000953">
    <property type="entry name" value="Chromo/chromo_shadow_dom"/>
</dbReference>
<feature type="compositionally biased region" description="Low complexity" evidence="2">
    <location>
        <begin position="92"/>
        <end position="111"/>
    </location>
</feature>
<feature type="domain" description="Chromo" evidence="3">
    <location>
        <begin position="356"/>
        <end position="410"/>
    </location>
</feature>
<dbReference type="InterPro" id="IPR016197">
    <property type="entry name" value="Chromo-like_dom_sf"/>
</dbReference>
<feature type="compositionally biased region" description="Polar residues" evidence="2">
    <location>
        <begin position="74"/>
        <end position="88"/>
    </location>
</feature>
<dbReference type="AlphaFoldDB" id="A0A8K0X8C8"/>
<feature type="compositionally biased region" description="Basic residues" evidence="2">
    <location>
        <begin position="310"/>
        <end position="319"/>
    </location>
</feature>
<dbReference type="OrthoDB" id="433924at2759"/>
<sequence length="563" mass="59408">MANLTEESKTKQTTLGSRFRIGTPTMSVATGSQSSRPSKRFRSAGPEDSHLASSPVAPQTVPNKRALHLPGAASTPQRPASRESTVSRSHTDSAPIAPMAPMAPMDSPTTAVLGSPVEEEISVSIEETVTTTQTPAASLLGGLKNRFVGVLTGQKPAIAPEAIIAGRKRSIDEVEDSVTAIVQDTPAQTRRVESPVVAATMGDDTAIELENQLHDASEPGDAQPNQKNGSAPTASSPAPRSRSASTANEIVAVNGSRTDTNASPATLSEPISNQDSAPPSRASIAAISTRKSLAKSSASTAPEPAPKAKPAPRRQRARKSLTVTEAEAAVAETTAETAGPSLAAETSDEPNENGEFEVDRITDHRHNADDPTLLDVQVSWKTNKPDGEYTWEPEANVQEDAPDALFQYWRSVKGGRNSALKNPDMWHVLRIEKHQVAKSGDVSVYVAWIGSPQRSWEPENAVAGYASEHLDEYWETQGGRDIVLGAQSVSSAPKRRGRPPKSAASKAATAPASAKQVNAKATAKKQAPVATSKRQQRGANEKEAKAEAAPAPASGRTTRSSKR</sequence>
<dbReference type="InterPro" id="IPR023780">
    <property type="entry name" value="Chromo_domain"/>
</dbReference>
<dbReference type="EMBL" id="JAGPXD010000001">
    <property type="protein sequence ID" value="KAH7374433.1"/>
    <property type="molecule type" value="Genomic_DNA"/>
</dbReference>
<accession>A0A8K0X8C8</accession>
<dbReference type="SUPFAM" id="SSF54160">
    <property type="entry name" value="Chromo domain-like"/>
    <property type="match status" value="2"/>
</dbReference>
<feature type="compositionally biased region" description="Low complexity" evidence="2">
    <location>
        <begin position="320"/>
        <end position="338"/>
    </location>
</feature>
<feature type="compositionally biased region" description="Polar residues" evidence="2">
    <location>
        <begin position="24"/>
        <end position="36"/>
    </location>
</feature>
<evidence type="ECO:0000256" key="1">
    <source>
        <dbReference type="ARBA" id="ARBA00011353"/>
    </source>
</evidence>
<feature type="region of interest" description="Disordered" evidence="2">
    <location>
        <begin position="1"/>
        <end position="111"/>
    </location>
</feature>
<dbReference type="Proteomes" id="UP000813385">
    <property type="component" value="Unassembled WGS sequence"/>
</dbReference>
<evidence type="ECO:0000313" key="5">
    <source>
        <dbReference type="Proteomes" id="UP000813385"/>
    </source>
</evidence>
<dbReference type="Gene3D" id="2.40.50.40">
    <property type="match status" value="2"/>
</dbReference>
<dbReference type="CDD" id="cd00024">
    <property type="entry name" value="CD_CSD"/>
    <property type="match status" value="1"/>
</dbReference>
<comment type="caution">
    <text evidence="4">The sequence shown here is derived from an EMBL/GenBank/DDBJ whole genome shotgun (WGS) entry which is preliminary data.</text>
</comment>
<feature type="compositionally biased region" description="Low complexity" evidence="2">
    <location>
        <begin position="230"/>
        <end position="247"/>
    </location>
</feature>
<reference evidence="4" key="1">
    <citation type="journal article" date="2021" name="Nat. Commun.">
        <title>Genetic determinants of endophytism in the Arabidopsis root mycobiome.</title>
        <authorList>
            <person name="Mesny F."/>
            <person name="Miyauchi S."/>
            <person name="Thiergart T."/>
            <person name="Pickel B."/>
            <person name="Atanasova L."/>
            <person name="Karlsson M."/>
            <person name="Huettel B."/>
            <person name="Barry K.W."/>
            <person name="Haridas S."/>
            <person name="Chen C."/>
            <person name="Bauer D."/>
            <person name="Andreopoulos W."/>
            <person name="Pangilinan J."/>
            <person name="LaButti K."/>
            <person name="Riley R."/>
            <person name="Lipzen A."/>
            <person name="Clum A."/>
            <person name="Drula E."/>
            <person name="Henrissat B."/>
            <person name="Kohler A."/>
            <person name="Grigoriev I.V."/>
            <person name="Martin F.M."/>
            <person name="Hacquard S."/>
        </authorList>
    </citation>
    <scope>NUCLEOTIDE SEQUENCE</scope>
    <source>
        <strain evidence="4">MPI-CAGE-AT-0016</strain>
    </source>
</reference>
<evidence type="ECO:0000256" key="2">
    <source>
        <dbReference type="SAM" id="MobiDB-lite"/>
    </source>
</evidence>
<feature type="region of interest" description="Disordered" evidence="2">
    <location>
        <begin position="216"/>
        <end position="354"/>
    </location>
</feature>
<name>A0A8K0X8C8_9PEZI</name>
<feature type="compositionally biased region" description="Polar residues" evidence="2">
    <location>
        <begin position="255"/>
        <end position="275"/>
    </location>
</feature>
<feature type="compositionally biased region" description="Low complexity" evidence="2">
    <location>
        <begin position="500"/>
        <end position="515"/>
    </location>
</feature>
<dbReference type="SMART" id="SM00298">
    <property type="entry name" value="CHROMO"/>
    <property type="match status" value="2"/>
</dbReference>
<evidence type="ECO:0000313" key="4">
    <source>
        <dbReference type="EMBL" id="KAH7374433.1"/>
    </source>
</evidence>
<dbReference type="GO" id="GO:0006338">
    <property type="term" value="P:chromatin remodeling"/>
    <property type="evidence" value="ECO:0007669"/>
    <property type="project" value="UniProtKB-ARBA"/>
</dbReference>
<organism evidence="4 5">
    <name type="scientific">Plectosphaerella cucumerina</name>
    <dbReference type="NCBI Taxonomy" id="40658"/>
    <lineage>
        <taxon>Eukaryota</taxon>
        <taxon>Fungi</taxon>
        <taxon>Dikarya</taxon>
        <taxon>Ascomycota</taxon>
        <taxon>Pezizomycotina</taxon>
        <taxon>Sordariomycetes</taxon>
        <taxon>Hypocreomycetidae</taxon>
        <taxon>Glomerellales</taxon>
        <taxon>Plectosphaerellaceae</taxon>
        <taxon>Plectosphaerella</taxon>
    </lineage>
</organism>
<feature type="region of interest" description="Disordered" evidence="2">
    <location>
        <begin position="488"/>
        <end position="563"/>
    </location>
</feature>
<protein>
    <recommendedName>
        <fullName evidence="3">Chromo domain-containing protein</fullName>
    </recommendedName>
</protein>
<proteinExistence type="predicted"/>
<feature type="compositionally biased region" description="Basic and acidic residues" evidence="2">
    <location>
        <begin position="1"/>
        <end position="10"/>
    </location>
</feature>